<reference evidence="1" key="1">
    <citation type="submission" date="2019-11" db="EMBL/GenBank/DDBJ databases">
        <title>Nori genome reveals adaptations in red seaweeds to the harsh intertidal environment.</title>
        <authorList>
            <person name="Wang D."/>
            <person name="Mao Y."/>
        </authorList>
    </citation>
    <scope>NUCLEOTIDE SEQUENCE</scope>
    <source>
        <tissue evidence="1">Gametophyte</tissue>
    </source>
</reference>
<comment type="caution">
    <text evidence="1">The sequence shown here is derived from an EMBL/GenBank/DDBJ whole genome shotgun (WGS) entry which is preliminary data.</text>
</comment>
<dbReference type="EMBL" id="CM020619">
    <property type="protein sequence ID" value="KAK1864411.1"/>
    <property type="molecule type" value="Genomic_DNA"/>
</dbReference>
<keyword evidence="2" id="KW-1185">Reference proteome</keyword>
<organism evidence="1 2">
    <name type="scientific">Pyropia yezoensis</name>
    <name type="common">Susabi-nori</name>
    <name type="synonym">Porphyra yezoensis</name>
    <dbReference type="NCBI Taxonomy" id="2788"/>
    <lineage>
        <taxon>Eukaryota</taxon>
        <taxon>Rhodophyta</taxon>
        <taxon>Bangiophyceae</taxon>
        <taxon>Bangiales</taxon>
        <taxon>Bangiaceae</taxon>
        <taxon>Pyropia</taxon>
    </lineage>
</organism>
<evidence type="ECO:0000313" key="2">
    <source>
        <dbReference type="Proteomes" id="UP000798662"/>
    </source>
</evidence>
<sequence>MTVIVADYLSDLVVLDVLGRLHSPADAAAAAGGVFAAWLTADLLSGVVRFALSAGYVTDAPLVFPIKHGPDGSAGAGIFFDAVSDWCAIALLPLSILAGASPRSLAAQSFGVALMGLLAVLPLATPPAGAHACGVVRLARRVGVLRPVATTATSSYCGLAGVWNGALDRAGVWRRLEAAVYDASGGGVVSRGP</sequence>
<protein>
    <submittedName>
        <fullName evidence="1">Uncharacterized protein</fullName>
    </submittedName>
</protein>
<evidence type="ECO:0000313" key="1">
    <source>
        <dbReference type="EMBL" id="KAK1864411.1"/>
    </source>
</evidence>
<name>A0ACC3C3X0_PYRYE</name>
<accession>A0ACC3C3X0</accession>
<gene>
    <name evidence="1" type="ORF">I4F81_006959</name>
</gene>
<dbReference type="Proteomes" id="UP000798662">
    <property type="component" value="Chromosome 2"/>
</dbReference>
<proteinExistence type="predicted"/>